<dbReference type="InterPro" id="IPR058532">
    <property type="entry name" value="YjbR/MT2646/Rv2570-like"/>
</dbReference>
<evidence type="ECO:0000313" key="1">
    <source>
        <dbReference type="EMBL" id="MBE6832362.1"/>
    </source>
</evidence>
<protein>
    <submittedName>
        <fullName evidence="1">MmcQ/YjbR family DNA-binding protein</fullName>
    </submittedName>
</protein>
<dbReference type="InterPro" id="IPR007351">
    <property type="entry name" value="YjbR"/>
</dbReference>
<dbReference type="RefSeq" id="WP_326839844.1">
    <property type="nucleotide sequence ID" value="NZ_SVNY01000001.1"/>
</dbReference>
<reference evidence="1" key="1">
    <citation type="submission" date="2019-04" db="EMBL/GenBank/DDBJ databases">
        <title>Evolution of Biomass-Degrading Anaerobic Consortia Revealed by Metagenomics.</title>
        <authorList>
            <person name="Peng X."/>
        </authorList>
    </citation>
    <scope>NUCLEOTIDE SEQUENCE</scope>
    <source>
        <strain evidence="1">SIG551</strain>
    </source>
</reference>
<gene>
    <name evidence="1" type="ORF">E7512_02050</name>
</gene>
<dbReference type="EMBL" id="SVNY01000001">
    <property type="protein sequence ID" value="MBE6832362.1"/>
    <property type="molecule type" value="Genomic_DNA"/>
</dbReference>
<accession>A0A928KVW0</accession>
<comment type="caution">
    <text evidence="1">The sequence shown here is derived from an EMBL/GenBank/DDBJ whole genome shotgun (WGS) entry which is preliminary data.</text>
</comment>
<dbReference type="InterPro" id="IPR038056">
    <property type="entry name" value="YjbR-like_sf"/>
</dbReference>
<name>A0A928KVW0_9FIRM</name>
<sequence length="132" mass="15397">MNGERHSWLDEYLLTKPGVTKDFKEEWGWLRYQVGGRLFAARMCPGAEHDPMYAGKDLLNLKCDPLLVELLRREHAEILPGFYSDKRCWNSVDLGGELPPELLRQLCDDSYRLVFQKLTKKLQREILGETTK</sequence>
<organism evidence="1 2">
    <name type="scientific">Faecalispora sporosphaeroides</name>
    <dbReference type="NCBI Taxonomy" id="1549"/>
    <lineage>
        <taxon>Bacteria</taxon>
        <taxon>Bacillati</taxon>
        <taxon>Bacillota</taxon>
        <taxon>Clostridia</taxon>
        <taxon>Eubacteriales</taxon>
        <taxon>Oscillospiraceae</taxon>
        <taxon>Faecalispora</taxon>
    </lineage>
</organism>
<dbReference type="Gene3D" id="3.90.1150.30">
    <property type="match status" value="1"/>
</dbReference>
<evidence type="ECO:0000313" key="2">
    <source>
        <dbReference type="Proteomes" id="UP000754750"/>
    </source>
</evidence>
<dbReference type="SUPFAM" id="SSF142906">
    <property type="entry name" value="YjbR-like"/>
    <property type="match status" value="1"/>
</dbReference>
<dbReference type="PANTHER" id="PTHR35145">
    <property type="entry name" value="CYTOPLASMIC PROTEIN-RELATED"/>
    <property type="match status" value="1"/>
</dbReference>
<dbReference type="GO" id="GO:0003677">
    <property type="term" value="F:DNA binding"/>
    <property type="evidence" value="ECO:0007669"/>
    <property type="project" value="UniProtKB-KW"/>
</dbReference>
<dbReference type="Proteomes" id="UP000754750">
    <property type="component" value="Unassembled WGS sequence"/>
</dbReference>
<dbReference type="AlphaFoldDB" id="A0A928KVW0"/>
<proteinExistence type="predicted"/>
<keyword evidence="1" id="KW-0238">DNA-binding</keyword>
<dbReference type="Pfam" id="PF04237">
    <property type="entry name" value="YjbR"/>
    <property type="match status" value="1"/>
</dbReference>
<dbReference type="PANTHER" id="PTHR35145:SF1">
    <property type="entry name" value="CYTOPLASMIC PROTEIN"/>
    <property type="match status" value="1"/>
</dbReference>